<sequence length="172" mass="18806">MASPDPSSTVVEVLHGMTIPIELSNHKTGLTNSSRRQSLTRRPRPSCPSRGRFLAAPATNAASSPPLFGITSSLAQAIDRRRLVASSALCHHPRRVGTARACGIGGDRTAGEEEEGRALLHPTRRRRTLMSPGEQPQHILELEKLLEEQDKYVAVLTQVTETQPELNLSPEY</sequence>
<name>A2XQN9_ORYSI</name>
<dbReference type="OMA" id="SALCHHP"/>
<dbReference type="HOGENOM" id="CLU_1629758_0_0_1"/>
<dbReference type="AlphaFoldDB" id="A2XQN9"/>
<evidence type="ECO:0000313" key="2">
    <source>
        <dbReference type="EMBL" id="EAY93149.1"/>
    </source>
</evidence>
<evidence type="ECO:0000313" key="3">
    <source>
        <dbReference type="Proteomes" id="UP000007015"/>
    </source>
</evidence>
<dbReference type="STRING" id="39946.A2XQN9"/>
<dbReference type="EMBL" id="CM000129">
    <property type="protein sequence ID" value="EAY93149.1"/>
    <property type="molecule type" value="Genomic_DNA"/>
</dbReference>
<dbReference type="Gramene" id="BGIOSGA015541-TA">
    <property type="protein sequence ID" value="BGIOSGA015541-PA"/>
    <property type="gene ID" value="BGIOSGA015541"/>
</dbReference>
<protein>
    <submittedName>
        <fullName evidence="2">Uncharacterized protein</fullName>
    </submittedName>
</protein>
<proteinExistence type="predicted"/>
<dbReference type="Proteomes" id="UP000007015">
    <property type="component" value="Chromosome 4"/>
</dbReference>
<feature type="compositionally biased region" description="Polar residues" evidence="1">
    <location>
        <begin position="26"/>
        <end position="37"/>
    </location>
</feature>
<evidence type="ECO:0000256" key="1">
    <source>
        <dbReference type="SAM" id="MobiDB-lite"/>
    </source>
</evidence>
<feature type="region of interest" description="Disordered" evidence="1">
    <location>
        <begin position="24"/>
        <end position="52"/>
    </location>
</feature>
<keyword evidence="3" id="KW-1185">Reference proteome</keyword>
<gene>
    <name evidence="2" type="ORF">OsI_14955</name>
</gene>
<organism evidence="2 3">
    <name type="scientific">Oryza sativa subsp. indica</name>
    <name type="common">Rice</name>
    <dbReference type="NCBI Taxonomy" id="39946"/>
    <lineage>
        <taxon>Eukaryota</taxon>
        <taxon>Viridiplantae</taxon>
        <taxon>Streptophyta</taxon>
        <taxon>Embryophyta</taxon>
        <taxon>Tracheophyta</taxon>
        <taxon>Spermatophyta</taxon>
        <taxon>Magnoliopsida</taxon>
        <taxon>Liliopsida</taxon>
        <taxon>Poales</taxon>
        <taxon>Poaceae</taxon>
        <taxon>BOP clade</taxon>
        <taxon>Oryzoideae</taxon>
        <taxon>Oryzeae</taxon>
        <taxon>Oryzinae</taxon>
        <taxon>Oryza</taxon>
        <taxon>Oryza sativa</taxon>
    </lineage>
</organism>
<accession>A2XQN9</accession>
<reference evidence="2 3" key="1">
    <citation type="journal article" date="2005" name="PLoS Biol.">
        <title>The genomes of Oryza sativa: a history of duplications.</title>
        <authorList>
            <person name="Yu J."/>
            <person name="Wang J."/>
            <person name="Lin W."/>
            <person name="Li S."/>
            <person name="Li H."/>
            <person name="Zhou J."/>
            <person name="Ni P."/>
            <person name="Dong W."/>
            <person name="Hu S."/>
            <person name="Zeng C."/>
            <person name="Zhang J."/>
            <person name="Zhang Y."/>
            <person name="Li R."/>
            <person name="Xu Z."/>
            <person name="Li S."/>
            <person name="Li X."/>
            <person name="Zheng H."/>
            <person name="Cong L."/>
            <person name="Lin L."/>
            <person name="Yin J."/>
            <person name="Geng J."/>
            <person name="Li G."/>
            <person name="Shi J."/>
            <person name="Liu J."/>
            <person name="Lv H."/>
            <person name="Li J."/>
            <person name="Wang J."/>
            <person name="Deng Y."/>
            <person name="Ran L."/>
            <person name="Shi X."/>
            <person name="Wang X."/>
            <person name="Wu Q."/>
            <person name="Li C."/>
            <person name="Ren X."/>
            <person name="Wang J."/>
            <person name="Wang X."/>
            <person name="Li D."/>
            <person name="Liu D."/>
            <person name="Zhang X."/>
            <person name="Ji Z."/>
            <person name="Zhao W."/>
            <person name="Sun Y."/>
            <person name="Zhang Z."/>
            <person name="Bao J."/>
            <person name="Han Y."/>
            <person name="Dong L."/>
            <person name="Ji J."/>
            <person name="Chen P."/>
            <person name="Wu S."/>
            <person name="Liu J."/>
            <person name="Xiao Y."/>
            <person name="Bu D."/>
            <person name="Tan J."/>
            <person name="Yang L."/>
            <person name="Ye C."/>
            <person name="Zhang J."/>
            <person name="Xu J."/>
            <person name="Zhou Y."/>
            <person name="Yu Y."/>
            <person name="Zhang B."/>
            <person name="Zhuang S."/>
            <person name="Wei H."/>
            <person name="Liu B."/>
            <person name="Lei M."/>
            <person name="Yu H."/>
            <person name="Li Y."/>
            <person name="Xu H."/>
            <person name="Wei S."/>
            <person name="He X."/>
            <person name="Fang L."/>
            <person name="Zhang Z."/>
            <person name="Zhang Y."/>
            <person name="Huang X."/>
            <person name="Su Z."/>
            <person name="Tong W."/>
            <person name="Li J."/>
            <person name="Tong Z."/>
            <person name="Li S."/>
            <person name="Ye J."/>
            <person name="Wang L."/>
            <person name="Fang L."/>
            <person name="Lei T."/>
            <person name="Chen C."/>
            <person name="Chen H."/>
            <person name="Xu Z."/>
            <person name="Li H."/>
            <person name="Huang H."/>
            <person name="Zhang F."/>
            <person name="Xu H."/>
            <person name="Li N."/>
            <person name="Zhao C."/>
            <person name="Li S."/>
            <person name="Dong L."/>
            <person name="Huang Y."/>
            <person name="Li L."/>
            <person name="Xi Y."/>
            <person name="Qi Q."/>
            <person name="Li W."/>
            <person name="Zhang B."/>
            <person name="Hu W."/>
            <person name="Zhang Y."/>
            <person name="Tian X."/>
            <person name="Jiao Y."/>
            <person name="Liang X."/>
            <person name="Jin J."/>
            <person name="Gao L."/>
            <person name="Zheng W."/>
            <person name="Hao B."/>
            <person name="Liu S."/>
            <person name="Wang W."/>
            <person name="Yuan L."/>
            <person name="Cao M."/>
            <person name="McDermott J."/>
            <person name="Samudrala R."/>
            <person name="Wang J."/>
            <person name="Wong G.K."/>
            <person name="Yang H."/>
        </authorList>
    </citation>
    <scope>NUCLEOTIDE SEQUENCE [LARGE SCALE GENOMIC DNA]</scope>
    <source>
        <strain evidence="3">cv. 93-11</strain>
    </source>
</reference>